<keyword evidence="1" id="KW-1133">Transmembrane helix</keyword>
<feature type="transmembrane region" description="Helical" evidence="1">
    <location>
        <begin position="26"/>
        <end position="44"/>
    </location>
</feature>
<keyword evidence="3" id="KW-1185">Reference proteome</keyword>
<evidence type="ECO:0000313" key="2">
    <source>
        <dbReference type="EMBL" id="SNS95373.1"/>
    </source>
</evidence>
<dbReference type="OrthoDB" id="5117676at2"/>
<keyword evidence="1" id="KW-0812">Transmembrane</keyword>
<organism evidence="2 3">
    <name type="scientific">Rhodococcoides kyotonense</name>
    <dbReference type="NCBI Taxonomy" id="398843"/>
    <lineage>
        <taxon>Bacteria</taxon>
        <taxon>Bacillati</taxon>
        <taxon>Actinomycetota</taxon>
        <taxon>Actinomycetes</taxon>
        <taxon>Mycobacteriales</taxon>
        <taxon>Nocardiaceae</taxon>
        <taxon>Rhodococcoides</taxon>
    </lineage>
</organism>
<gene>
    <name evidence="2" type="ORF">SAMN05421642_107153</name>
</gene>
<dbReference type="AlphaFoldDB" id="A0A239IQN5"/>
<reference evidence="3" key="1">
    <citation type="submission" date="2017-06" db="EMBL/GenBank/DDBJ databases">
        <authorList>
            <person name="Varghese N."/>
            <person name="Submissions S."/>
        </authorList>
    </citation>
    <scope>NUCLEOTIDE SEQUENCE [LARGE SCALE GENOMIC DNA]</scope>
    <source>
        <strain evidence="3">JCM 23211</strain>
    </source>
</reference>
<sequence length="207" mass="22120">MTLTHSAQHRERVPAEHRVLGLDRRTLPPALFVIAVFFVFTVIVPRVDAAIRWDDPVIAGEQLALTDTIVVTPTSGWDVETGFRVGEDQKAGEATIAGDGVTFHVTPDSFDGTPTELLDQTEKVTSRTTDPTFRVDGDRTTLTTTSGETGVVQPYSSVRSDGIVAAFVIDGTGLKVTAYGGPTQMSAAADDIRDMILSIQTVDGNAS</sequence>
<dbReference type="Proteomes" id="UP000198327">
    <property type="component" value="Unassembled WGS sequence"/>
</dbReference>
<proteinExistence type="predicted"/>
<evidence type="ECO:0000256" key="1">
    <source>
        <dbReference type="SAM" id="Phobius"/>
    </source>
</evidence>
<keyword evidence="1" id="KW-0472">Membrane</keyword>
<dbReference type="EMBL" id="FZOW01000007">
    <property type="protein sequence ID" value="SNS95373.1"/>
    <property type="molecule type" value="Genomic_DNA"/>
</dbReference>
<dbReference type="RefSeq" id="WP_089247054.1">
    <property type="nucleotide sequence ID" value="NZ_FZOW01000007.1"/>
</dbReference>
<protein>
    <submittedName>
        <fullName evidence="2">Uncharacterized protein</fullName>
    </submittedName>
</protein>
<accession>A0A239IQN5</accession>
<evidence type="ECO:0000313" key="3">
    <source>
        <dbReference type="Proteomes" id="UP000198327"/>
    </source>
</evidence>
<name>A0A239IQN5_9NOCA</name>